<protein>
    <submittedName>
        <fullName evidence="4">Ankyrin</fullName>
    </submittedName>
</protein>
<keyword evidence="2 3" id="KW-0040">ANK repeat</keyword>
<sequence length="1260" mass="140092">MAATGENVSAVVSPAMEETLAVIMRGIVGLRRYAGSATMPGPDRIQVDNTSRALMSTWGMLFSAKWLAQKYERRGQKVERPYSYLYLERCKTLVRVVEEDPRYLAVPTLHEVFEAVRVIMHRASLTCNVAIDLDKIHTSLEPCYTLPDQTVSSTPSFPYARDEEPRWKLLRGSRDPSPTTDLVGEVLAKAPETPPHMLPLLGTMLSWLKELNSDIHNRRLLSMSWTRPTLQISPARDLQSNFYRVATLGWFKYADEHWSVLGQEIERLCQPETTNNFNRWAVEFARQTFALELQGAGYDDGDGLISRLAYHLEGGQLTPLHFAAMLSLSKLCRALIGRGASVNMAGTFGSALCSALIGPRLLLLPGMAFCWQHVIAMIEPATPDIIMSILQAGADTSLMYHDVESGDFCNVPIGGFAFMAALRHDNPTLFTSIMDRGARLSSDFIKLLECDEIKHVTAESRGLMGKLLWAALDYVFGLGQDYPWDGKRSAVGDAICGFIKRNALPLDDDTPMQIALLRSDHAYDEAVRSCVEHGDQYYFKRLIRDRRFKPNLSAMAETTARGTIIHLAVGASQHEMLTLLSPDQVDMTARNMDGWMPLHCVEEVVTLEVLVKHFGVSLASTDLDGRTVLHMASSQNDYDMVDWLCRHDPEIAQNLNAVTEIGRTPLIESLCVPEIAADEEKRESPDTPLVAHRLLDEPYLDCHAGRSRLPILHLAVQWGDIELVDRLVDRGADAMALGPGGVTLFHSLNSSADGEFIERLHQLSKGVPLAAADGRVPLQAIYDNSWPTIPTIPTIPTMPHGRELSNHLSCHYEIGVGAVTALFTQEFLEYRNAAGEGCWTIWAHAIQDVLSHAASTSHGIVEEVRQSCLAGFVAIRTYRIIERYGQEAGRPAVVTFAYHMFGGGIRWFLESNSFIILETLRICHQHNPVQMDAFYNSPEAFALLIEALRTEEFRVTSFLAGNMRLDVPVPQLGNLSVLEYAVKCLPAEKTRCFCALFMHARAYQIISQKKSLCSLLLRKETLHREEKAMLMFSCGVSPNTLFDQSDPQRTTCLLAESVVKGYGGLNDCLLRHGAHPTSSTIVHSVGRNDHKTLQSLLTWNRLDFNWRFTANTGHHILDLAVSVCAHECLDLLLAITNVRTTINISSPVNGGSPALFAARRGCFECMRLLDRSGADLALVNEKGQTPLHIVCDISPPYPSLSSHPSAPDRVQLLELLAGRCRLDAKDHDGKTAWDLAQSHRNDDALAVLYSVEVDRAIREI</sequence>
<dbReference type="STRING" id="1081109.A0A166PX63"/>
<dbReference type="Gene3D" id="1.25.40.20">
    <property type="entry name" value="Ankyrin repeat-containing domain"/>
    <property type="match status" value="3"/>
</dbReference>
<name>A0A166PX63_9HYPO</name>
<keyword evidence="5" id="KW-1185">Reference proteome</keyword>
<dbReference type="InterPro" id="IPR002110">
    <property type="entry name" value="Ankyrin_rpt"/>
</dbReference>
<reference evidence="4 5" key="1">
    <citation type="journal article" date="2016" name="Genome Biol. Evol.">
        <title>Divergent and convergent evolution of fungal pathogenicity.</title>
        <authorList>
            <person name="Shang Y."/>
            <person name="Xiao G."/>
            <person name="Zheng P."/>
            <person name="Cen K."/>
            <person name="Zhan S."/>
            <person name="Wang C."/>
        </authorList>
    </citation>
    <scope>NUCLEOTIDE SEQUENCE [LARGE SCALE GENOMIC DNA]</scope>
    <source>
        <strain evidence="4 5">RCEF 2490</strain>
    </source>
</reference>
<dbReference type="Proteomes" id="UP000078544">
    <property type="component" value="Unassembled WGS sequence"/>
</dbReference>
<dbReference type="Pfam" id="PF12796">
    <property type="entry name" value="Ank_2"/>
    <property type="match status" value="1"/>
</dbReference>
<evidence type="ECO:0000256" key="2">
    <source>
        <dbReference type="ARBA" id="ARBA00023043"/>
    </source>
</evidence>
<dbReference type="PROSITE" id="PS50297">
    <property type="entry name" value="ANK_REP_REGION"/>
    <property type="match status" value="2"/>
</dbReference>
<dbReference type="EMBL" id="AZGY01000003">
    <property type="protein sequence ID" value="KZZ99650.1"/>
    <property type="molecule type" value="Genomic_DNA"/>
</dbReference>
<dbReference type="AlphaFoldDB" id="A0A166PX63"/>
<proteinExistence type="predicted"/>
<dbReference type="SMART" id="SM00248">
    <property type="entry name" value="ANK"/>
    <property type="match status" value="7"/>
</dbReference>
<gene>
    <name evidence="4" type="ORF">AAL_02222</name>
</gene>
<dbReference type="InterPro" id="IPR051637">
    <property type="entry name" value="Ank_repeat_dom-contain_49"/>
</dbReference>
<dbReference type="PANTHER" id="PTHR24180">
    <property type="entry name" value="CYCLIN-DEPENDENT KINASE INHIBITOR 2C-RELATED"/>
    <property type="match status" value="1"/>
</dbReference>
<feature type="repeat" description="ANK" evidence="3">
    <location>
        <begin position="1149"/>
        <end position="1181"/>
    </location>
</feature>
<evidence type="ECO:0000256" key="1">
    <source>
        <dbReference type="ARBA" id="ARBA00022737"/>
    </source>
</evidence>
<feature type="repeat" description="ANK" evidence="3">
    <location>
        <begin position="315"/>
        <end position="347"/>
    </location>
</feature>
<dbReference type="Pfam" id="PF00023">
    <property type="entry name" value="Ank"/>
    <property type="match status" value="1"/>
</dbReference>
<feature type="repeat" description="ANK" evidence="3">
    <location>
        <begin position="707"/>
        <end position="739"/>
    </location>
</feature>
<evidence type="ECO:0000313" key="4">
    <source>
        <dbReference type="EMBL" id="KZZ99650.1"/>
    </source>
</evidence>
<accession>A0A166PX63</accession>
<evidence type="ECO:0000313" key="5">
    <source>
        <dbReference type="Proteomes" id="UP000078544"/>
    </source>
</evidence>
<dbReference type="PROSITE" id="PS50088">
    <property type="entry name" value="ANK_REPEAT"/>
    <property type="match status" value="3"/>
</dbReference>
<dbReference type="OrthoDB" id="194358at2759"/>
<dbReference type="PANTHER" id="PTHR24180:SF45">
    <property type="entry name" value="POLY [ADP-RIBOSE] POLYMERASE TANKYRASE"/>
    <property type="match status" value="1"/>
</dbReference>
<organism evidence="4 5">
    <name type="scientific">Moelleriella libera RCEF 2490</name>
    <dbReference type="NCBI Taxonomy" id="1081109"/>
    <lineage>
        <taxon>Eukaryota</taxon>
        <taxon>Fungi</taxon>
        <taxon>Dikarya</taxon>
        <taxon>Ascomycota</taxon>
        <taxon>Pezizomycotina</taxon>
        <taxon>Sordariomycetes</taxon>
        <taxon>Hypocreomycetidae</taxon>
        <taxon>Hypocreales</taxon>
        <taxon>Clavicipitaceae</taxon>
        <taxon>Moelleriella</taxon>
    </lineage>
</organism>
<keyword evidence="1" id="KW-0677">Repeat</keyword>
<dbReference type="SUPFAM" id="SSF48403">
    <property type="entry name" value="Ankyrin repeat"/>
    <property type="match status" value="2"/>
</dbReference>
<dbReference type="InterPro" id="IPR036770">
    <property type="entry name" value="Ankyrin_rpt-contain_sf"/>
</dbReference>
<evidence type="ECO:0000256" key="3">
    <source>
        <dbReference type="PROSITE-ProRule" id="PRU00023"/>
    </source>
</evidence>
<comment type="caution">
    <text evidence="4">The sequence shown here is derived from an EMBL/GenBank/DDBJ whole genome shotgun (WGS) entry which is preliminary data.</text>
</comment>